<sequence>MVSVMAERRPRQLDALTGRKLEYVRLDSTVVLGLSGGGQIVIETPALLVSPDGPFAVLPGVTSSDALATLLGDAVTSARARETGELEITFASGARLLVGADDDYESWAVIGPTGLLIVCLAGGELAVWG</sequence>
<protein>
    <submittedName>
        <fullName evidence="1">Uncharacterized protein</fullName>
    </submittedName>
</protein>
<name>A0A919NPF5_9ACTN</name>
<dbReference type="AlphaFoldDB" id="A0A919NPF5"/>
<comment type="caution">
    <text evidence="1">The sequence shown here is derived from an EMBL/GenBank/DDBJ whole genome shotgun (WGS) entry which is preliminary data.</text>
</comment>
<evidence type="ECO:0000313" key="1">
    <source>
        <dbReference type="EMBL" id="GIF21840.1"/>
    </source>
</evidence>
<dbReference type="Proteomes" id="UP000623608">
    <property type="component" value="Unassembled WGS sequence"/>
</dbReference>
<dbReference type="Pfam" id="PF19686">
    <property type="entry name" value="DUF6188"/>
    <property type="match status" value="1"/>
</dbReference>
<keyword evidence="2" id="KW-1185">Reference proteome</keyword>
<evidence type="ECO:0000313" key="2">
    <source>
        <dbReference type="Proteomes" id="UP000623608"/>
    </source>
</evidence>
<proteinExistence type="predicted"/>
<organism evidence="1 2">
    <name type="scientific">Paractinoplanes tereljensis</name>
    <dbReference type="NCBI Taxonomy" id="571912"/>
    <lineage>
        <taxon>Bacteria</taxon>
        <taxon>Bacillati</taxon>
        <taxon>Actinomycetota</taxon>
        <taxon>Actinomycetes</taxon>
        <taxon>Micromonosporales</taxon>
        <taxon>Micromonosporaceae</taxon>
        <taxon>Paractinoplanes</taxon>
    </lineage>
</organism>
<dbReference type="EMBL" id="BOMY01000032">
    <property type="protein sequence ID" value="GIF21840.1"/>
    <property type="molecule type" value="Genomic_DNA"/>
</dbReference>
<accession>A0A919NPF5</accession>
<dbReference type="InterPro" id="IPR046179">
    <property type="entry name" value="DUF6188"/>
</dbReference>
<reference evidence="1" key="1">
    <citation type="submission" date="2021-01" db="EMBL/GenBank/DDBJ databases">
        <title>Whole genome shotgun sequence of Actinoplanes tereljensis NBRC 105297.</title>
        <authorList>
            <person name="Komaki H."/>
            <person name="Tamura T."/>
        </authorList>
    </citation>
    <scope>NUCLEOTIDE SEQUENCE</scope>
    <source>
        <strain evidence="1">NBRC 105297</strain>
    </source>
</reference>
<gene>
    <name evidence="1" type="ORF">Ate02nite_45700</name>
</gene>